<dbReference type="RefSeq" id="WP_166282148.1">
    <property type="nucleotide sequence ID" value="NZ_JTHE03000059.1"/>
</dbReference>
<feature type="chain" id="PRO_5044885623" evidence="1">
    <location>
        <begin position="25"/>
        <end position="126"/>
    </location>
</feature>
<evidence type="ECO:0000256" key="1">
    <source>
        <dbReference type="SAM" id="SignalP"/>
    </source>
</evidence>
<keyword evidence="1" id="KW-0732">Signal</keyword>
<accession>A0ABD4T3B0</accession>
<keyword evidence="3" id="KW-1185">Reference proteome</keyword>
<dbReference type="EMBL" id="JTHE03000059">
    <property type="protein sequence ID" value="MCM1983222.1"/>
    <property type="molecule type" value="Genomic_DNA"/>
</dbReference>
<name>A0ABD4T3B0_9CYAN</name>
<evidence type="ECO:0000313" key="2">
    <source>
        <dbReference type="EMBL" id="MCM1983222.1"/>
    </source>
</evidence>
<organism evidence="2 3">
    <name type="scientific">Lyngbya confervoides BDU141951</name>
    <dbReference type="NCBI Taxonomy" id="1574623"/>
    <lineage>
        <taxon>Bacteria</taxon>
        <taxon>Bacillati</taxon>
        <taxon>Cyanobacteriota</taxon>
        <taxon>Cyanophyceae</taxon>
        <taxon>Oscillatoriophycideae</taxon>
        <taxon>Oscillatoriales</taxon>
        <taxon>Microcoleaceae</taxon>
        <taxon>Lyngbya</taxon>
    </lineage>
</organism>
<dbReference type="Proteomes" id="UP000031561">
    <property type="component" value="Unassembled WGS sequence"/>
</dbReference>
<evidence type="ECO:0000313" key="3">
    <source>
        <dbReference type="Proteomes" id="UP000031561"/>
    </source>
</evidence>
<protein>
    <submittedName>
        <fullName evidence="2">Uncharacterized protein</fullName>
    </submittedName>
</protein>
<reference evidence="2 3" key="1">
    <citation type="journal article" date="2015" name="Genome Announc.">
        <title>Draft Genome Sequence of Filamentous Marine Cyanobacterium Lyngbya confervoides Strain BDU141951.</title>
        <authorList>
            <person name="Chandrababunaidu M.M."/>
            <person name="Sen D."/>
            <person name="Tripathy S."/>
        </authorList>
    </citation>
    <scope>NUCLEOTIDE SEQUENCE [LARGE SCALE GENOMIC DNA]</scope>
    <source>
        <strain evidence="2 3">BDU141951</strain>
    </source>
</reference>
<comment type="caution">
    <text evidence="2">The sequence shown here is derived from an EMBL/GenBank/DDBJ whole genome shotgun (WGS) entry which is preliminary data.</text>
</comment>
<feature type="signal peptide" evidence="1">
    <location>
        <begin position="1"/>
        <end position="24"/>
    </location>
</feature>
<gene>
    <name evidence="2" type="ORF">QQ91_0010350</name>
</gene>
<sequence>MKRIFPLWLLCLGFSLSFAAAARADQCAYVTKDQAIAAFQRLSMDQTIFELCELCGETVSRPFKIQSLALSNTPSPGLWQIVVNGKPLDLAYTYVAYQDNRQQRVNLALLSDCPASGFTPILSEQQ</sequence>
<proteinExistence type="predicted"/>
<dbReference type="AlphaFoldDB" id="A0ABD4T3B0"/>